<dbReference type="EMBL" id="JANEYF010005594">
    <property type="protein sequence ID" value="KAJ8927578.1"/>
    <property type="molecule type" value="Genomic_DNA"/>
</dbReference>
<dbReference type="AlphaFoldDB" id="A0AAV8WM15"/>
<dbReference type="Proteomes" id="UP001162156">
    <property type="component" value="Unassembled WGS sequence"/>
</dbReference>
<sequence length="78" mass="8374">MKTFIAVLNILALVCALVVAHPFPVEDQVQIPSASNRPQRHAGGHFHDQDDAVDFGAHTGDHGAFGWYADFPVQGAGH</sequence>
<feature type="region of interest" description="Disordered" evidence="1">
    <location>
        <begin position="34"/>
        <end position="53"/>
    </location>
</feature>
<proteinExistence type="predicted"/>
<evidence type="ECO:0000313" key="4">
    <source>
        <dbReference type="Proteomes" id="UP001162156"/>
    </source>
</evidence>
<feature type="chain" id="PRO_5043619892" description="Secreted protein" evidence="2">
    <location>
        <begin position="21"/>
        <end position="78"/>
    </location>
</feature>
<keyword evidence="2" id="KW-0732">Signal</keyword>
<evidence type="ECO:0008006" key="5">
    <source>
        <dbReference type="Google" id="ProtNLM"/>
    </source>
</evidence>
<evidence type="ECO:0000256" key="1">
    <source>
        <dbReference type="SAM" id="MobiDB-lite"/>
    </source>
</evidence>
<keyword evidence="4" id="KW-1185">Reference proteome</keyword>
<organism evidence="3 4">
    <name type="scientific">Rhamnusium bicolor</name>
    <dbReference type="NCBI Taxonomy" id="1586634"/>
    <lineage>
        <taxon>Eukaryota</taxon>
        <taxon>Metazoa</taxon>
        <taxon>Ecdysozoa</taxon>
        <taxon>Arthropoda</taxon>
        <taxon>Hexapoda</taxon>
        <taxon>Insecta</taxon>
        <taxon>Pterygota</taxon>
        <taxon>Neoptera</taxon>
        <taxon>Endopterygota</taxon>
        <taxon>Coleoptera</taxon>
        <taxon>Polyphaga</taxon>
        <taxon>Cucujiformia</taxon>
        <taxon>Chrysomeloidea</taxon>
        <taxon>Cerambycidae</taxon>
        <taxon>Lepturinae</taxon>
        <taxon>Rhagiini</taxon>
        <taxon>Rhamnusium</taxon>
    </lineage>
</organism>
<name>A0AAV8WM15_9CUCU</name>
<reference evidence="3" key="1">
    <citation type="journal article" date="2023" name="Insect Mol. Biol.">
        <title>Genome sequencing provides insights into the evolution of gene families encoding plant cell wall-degrading enzymes in longhorned beetles.</title>
        <authorList>
            <person name="Shin N.R."/>
            <person name="Okamura Y."/>
            <person name="Kirsch R."/>
            <person name="Pauchet Y."/>
        </authorList>
    </citation>
    <scope>NUCLEOTIDE SEQUENCE</scope>
    <source>
        <strain evidence="3">RBIC_L_NR</strain>
    </source>
</reference>
<accession>A0AAV8WM15</accession>
<protein>
    <recommendedName>
        <fullName evidence="5">Secreted protein</fullName>
    </recommendedName>
</protein>
<evidence type="ECO:0000256" key="2">
    <source>
        <dbReference type="SAM" id="SignalP"/>
    </source>
</evidence>
<gene>
    <name evidence="3" type="ORF">NQ314_019943</name>
</gene>
<evidence type="ECO:0000313" key="3">
    <source>
        <dbReference type="EMBL" id="KAJ8927578.1"/>
    </source>
</evidence>
<feature type="signal peptide" evidence="2">
    <location>
        <begin position="1"/>
        <end position="20"/>
    </location>
</feature>
<comment type="caution">
    <text evidence="3">The sequence shown here is derived from an EMBL/GenBank/DDBJ whole genome shotgun (WGS) entry which is preliminary data.</text>
</comment>